<dbReference type="Gene3D" id="1.10.10.60">
    <property type="entry name" value="Homeodomain-like"/>
    <property type="match status" value="1"/>
</dbReference>
<dbReference type="InterPro" id="IPR044822">
    <property type="entry name" value="Myb_DNA-bind_4"/>
</dbReference>
<dbReference type="Pfam" id="PF13837">
    <property type="entry name" value="Myb_DNA-bind_4"/>
    <property type="match status" value="1"/>
</dbReference>
<dbReference type="FunFam" id="1.10.10.60:FF:000032">
    <property type="entry name" value="Zinc finger and SCAN domain-containing 20"/>
    <property type="match status" value="1"/>
</dbReference>
<organism evidence="2 3">
    <name type="scientific">Chelonia mydas</name>
    <name type="common">Green sea-turtle</name>
    <name type="synonym">Chelonia agassizi</name>
    <dbReference type="NCBI Taxonomy" id="8469"/>
    <lineage>
        <taxon>Eukaryota</taxon>
        <taxon>Metazoa</taxon>
        <taxon>Chordata</taxon>
        <taxon>Craniata</taxon>
        <taxon>Vertebrata</taxon>
        <taxon>Euteleostomi</taxon>
        <taxon>Archelosauria</taxon>
        <taxon>Testudinata</taxon>
        <taxon>Testudines</taxon>
        <taxon>Cryptodira</taxon>
        <taxon>Durocryptodira</taxon>
        <taxon>Americhelydia</taxon>
        <taxon>Chelonioidea</taxon>
        <taxon>Cheloniidae</taxon>
        <taxon>Chelonia</taxon>
    </lineage>
</organism>
<dbReference type="AlphaFoldDB" id="M7AZJ1"/>
<reference evidence="3" key="1">
    <citation type="journal article" date="2013" name="Nat. Genet.">
        <title>The draft genomes of soft-shell turtle and green sea turtle yield insights into the development and evolution of the turtle-specific body plan.</title>
        <authorList>
            <person name="Wang Z."/>
            <person name="Pascual-Anaya J."/>
            <person name="Zadissa A."/>
            <person name="Li W."/>
            <person name="Niimura Y."/>
            <person name="Huang Z."/>
            <person name="Li C."/>
            <person name="White S."/>
            <person name="Xiong Z."/>
            <person name="Fang D."/>
            <person name="Wang B."/>
            <person name="Ming Y."/>
            <person name="Chen Y."/>
            <person name="Zheng Y."/>
            <person name="Kuraku S."/>
            <person name="Pignatelli M."/>
            <person name="Herrero J."/>
            <person name="Beal K."/>
            <person name="Nozawa M."/>
            <person name="Li Q."/>
            <person name="Wang J."/>
            <person name="Zhang H."/>
            <person name="Yu L."/>
            <person name="Shigenobu S."/>
            <person name="Wang J."/>
            <person name="Liu J."/>
            <person name="Flicek P."/>
            <person name="Searle S."/>
            <person name="Wang J."/>
            <person name="Kuratani S."/>
            <person name="Yin Y."/>
            <person name="Aken B."/>
            <person name="Zhang G."/>
            <person name="Irie N."/>
        </authorList>
    </citation>
    <scope>NUCLEOTIDE SEQUENCE [LARGE SCALE GENOMIC DNA]</scope>
</reference>
<dbReference type="PANTHER" id="PTHR47595:SF1">
    <property type="entry name" value="MYB_SANT-LIKE DNA-BINDING DOMAIN-CONTAINING PROTEIN"/>
    <property type="match status" value="1"/>
</dbReference>
<keyword evidence="3" id="KW-1185">Reference proteome</keyword>
<gene>
    <name evidence="2" type="ORF">UY3_11879</name>
</gene>
<dbReference type="Proteomes" id="UP000031443">
    <property type="component" value="Unassembled WGS sequence"/>
</dbReference>
<feature type="domain" description="Myb/SANT-like DNA-binding" evidence="1">
    <location>
        <begin position="1"/>
        <end position="88"/>
    </location>
</feature>
<feature type="non-terminal residue" evidence="2">
    <location>
        <position position="1"/>
    </location>
</feature>
<accession>M7AZJ1</accession>
<name>M7AZJ1_CHEMY</name>
<dbReference type="PANTHER" id="PTHR47595">
    <property type="entry name" value="HEAT SHOCK 70 KDA PROTEIN 14"/>
    <property type="match status" value="1"/>
</dbReference>
<evidence type="ECO:0000313" key="3">
    <source>
        <dbReference type="Proteomes" id="UP000031443"/>
    </source>
</evidence>
<sequence length="104" mass="11669">WSAQEVMDLIAVWGEECVQAELRSSRRNADIYAKISPGMGEKGYTRDTQQCRVKIKELRQAYQKARAANSHSGAKPHTCWFYNELHAMLGGDPTSTPTSNVEPL</sequence>
<proteinExistence type="predicted"/>
<evidence type="ECO:0000259" key="1">
    <source>
        <dbReference type="Pfam" id="PF13837"/>
    </source>
</evidence>
<dbReference type="EMBL" id="KB547573">
    <property type="protein sequence ID" value="EMP30976.1"/>
    <property type="molecule type" value="Genomic_DNA"/>
</dbReference>
<evidence type="ECO:0000313" key="2">
    <source>
        <dbReference type="EMBL" id="EMP30976.1"/>
    </source>
</evidence>
<protein>
    <submittedName>
        <fullName evidence="2">Zinc finger and SCAN domain-containing protein 29</fullName>
    </submittedName>
</protein>